<dbReference type="PANTHER" id="PTHR43213:SF5">
    <property type="entry name" value="BIFUNCTIONAL DTTP_UTP PYROPHOSPHATASE_METHYLTRANSFERASE PROTEIN-RELATED"/>
    <property type="match status" value="1"/>
</dbReference>
<feature type="active site" description="Proton acceptor" evidence="4">
    <location>
        <position position="78"/>
    </location>
</feature>
<comment type="cofactor">
    <cofactor evidence="1 4">
        <name>a divalent metal cation</name>
        <dbReference type="ChEBI" id="CHEBI:60240"/>
    </cofactor>
</comment>
<dbReference type="GO" id="GO:0005737">
    <property type="term" value="C:cytoplasm"/>
    <property type="evidence" value="ECO:0007669"/>
    <property type="project" value="UniProtKB-SubCell"/>
</dbReference>
<dbReference type="PANTHER" id="PTHR43213">
    <property type="entry name" value="BIFUNCTIONAL DTTP/UTP PYROPHOSPHATASE/METHYLTRANSFERASE PROTEIN-RELATED"/>
    <property type="match status" value="1"/>
</dbReference>
<name>A0A2P5KEK3_9BURK</name>
<evidence type="ECO:0000256" key="4">
    <source>
        <dbReference type="HAMAP-Rule" id="MF_00528"/>
    </source>
</evidence>
<dbReference type="HAMAP" id="MF_00528">
    <property type="entry name" value="Maf"/>
    <property type="match status" value="1"/>
</dbReference>
<keyword evidence="3 4" id="KW-0546">Nucleotide metabolism</keyword>
<dbReference type="Pfam" id="PF02545">
    <property type="entry name" value="Maf"/>
    <property type="match status" value="1"/>
</dbReference>
<evidence type="ECO:0000256" key="1">
    <source>
        <dbReference type="ARBA" id="ARBA00001968"/>
    </source>
</evidence>
<comment type="catalytic activity">
    <reaction evidence="4">
        <text>N(7)-methyl-GTP + H2O = N(7)-methyl-GMP + diphosphate + H(+)</text>
        <dbReference type="Rhea" id="RHEA:58744"/>
        <dbReference type="ChEBI" id="CHEBI:15377"/>
        <dbReference type="ChEBI" id="CHEBI:15378"/>
        <dbReference type="ChEBI" id="CHEBI:33019"/>
        <dbReference type="ChEBI" id="CHEBI:58285"/>
        <dbReference type="ChEBI" id="CHEBI:87133"/>
    </reaction>
</comment>
<feature type="site" description="Important for substrate specificity" evidence="4">
    <location>
        <position position="163"/>
    </location>
</feature>
<dbReference type="Proteomes" id="UP000243096">
    <property type="component" value="Unassembled WGS sequence"/>
</dbReference>
<reference evidence="5 6" key="1">
    <citation type="submission" date="2018-01" db="EMBL/GenBank/DDBJ databases">
        <title>Genomic Encyclopedia of Type Strains, Phase III (KMG-III): the genomes of soil and plant-associated and newly described type strains.</title>
        <authorList>
            <person name="Whitman W."/>
        </authorList>
    </citation>
    <scope>NUCLEOTIDE SEQUENCE [LARGE SCALE GENOMIC DNA]</scope>
    <source>
        <strain evidence="5 6">HKI456</strain>
    </source>
</reference>
<comment type="similarity">
    <text evidence="4">Belongs to the Maf family. YceF subfamily.</text>
</comment>
<dbReference type="Gene3D" id="3.90.950.10">
    <property type="match status" value="1"/>
</dbReference>
<dbReference type="RefSeq" id="WP_104076220.1">
    <property type="nucleotide sequence ID" value="NZ_CP062178.1"/>
</dbReference>
<accession>A0A2P5KEK3</accession>
<dbReference type="InterPro" id="IPR029001">
    <property type="entry name" value="ITPase-like_fam"/>
</dbReference>
<gene>
    <name evidence="5" type="ORF">B0O95_101237</name>
</gene>
<dbReference type="CDD" id="cd00555">
    <property type="entry name" value="Maf"/>
    <property type="match status" value="1"/>
</dbReference>
<evidence type="ECO:0000313" key="5">
    <source>
        <dbReference type="EMBL" id="PPB85147.1"/>
    </source>
</evidence>
<evidence type="ECO:0000256" key="3">
    <source>
        <dbReference type="ARBA" id="ARBA00023080"/>
    </source>
</evidence>
<dbReference type="SUPFAM" id="SSF52972">
    <property type="entry name" value="ITPase-like"/>
    <property type="match status" value="1"/>
</dbReference>
<evidence type="ECO:0000313" key="6">
    <source>
        <dbReference type="Proteomes" id="UP000243096"/>
    </source>
</evidence>
<dbReference type="NCBIfam" id="TIGR00172">
    <property type="entry name" value="maf"/>
    <property type="match status" value="1"/>
</dbReference>
<dbReference type="EC" id="3.6.1.-" evidence="4"/>
<dbReference type="AlphaFoldDB" id="A0A2P5KEK3"/>
<proteinExistence type="inferred from homology"/>
<protein>
    <recommendedName>
        <fullName evidence="4">7-methyl-GTP pyrophosphatase</fullName>
        <shortName evidence="4">m(7)GTP pyrophosphatase</shortName>
        <ecNumber evidence="4">3.6.1.-</ecNumber>
    </recommendedName>
</protein>
<comment type="subcellular location">
    <subcellularLocation>
        <location evidence="4">Cytoplasm</location>
    </subcellularLocation>
</comment>
<feature type="site" description="Important for substrate specificity" evidence="4">
    <location>
        <position position="21"/>
    </location>
</feature>
<dbReference type="EMBL" id="PRDW01000001">
    <property type="protein sequence ID" value="PPB85147.1"/>
    <property type="molecule type" value="Genomic_DNA"/>
</dbReference>
<feature type="site" description="Important for substrate specificity" evidence="4">
    <location>
        <position position="79"/>
    </location>
</feature>
<evidence type="ECO:0000256" key="2">
    <source>
        <dbReference type="ARBA" id="ARBA00022801"/>
    </source>
</evidence>
<dbReference type="GO" id="GO:0009117">
    <property type="term" value="P:nucleotide metabolic process"/>
    <property type="evidence" value="ECO:0007669"/>
    <property type="project" value="UniProtKB-KW"/>
</dbReference>
<organism evidence="5 6">
    <name type="scientific">Mycetohabitans endofungorum</name>
    <dbReference type="NCBI Taxonomy" id="417203"/>
    <lineage>
        <taxon>Bacteria</taxon>
        <taxon>Pseudomonadati</taxon>
        <taxon>Pseudomonadota</taxon>
        <taxon>Betaproteobacteria</taxon>
        <taxon>Burkholderiales</taxon>
        <taxon>Burkholderiaceae</taxon>
        <taxon>Mycetohabitans</taxon>
    </lineage>
</organism>
<comment type="function">
    <text evidence="4">Nucleoside triphosphate pyrophosphatase that hydrolyzes 7-methyl-GTP (m(7)GTP). May have a dual role in cell division arrest and in preventing the incorporation of modified nucleotides into cellular nucleic acids.</text>
</comment>
<sequence length="215" mass="23071">MQPISAPIAARRLILASSSPYRRALLQRLRVTFDVDVPAIDETPLPHEAPAGTALRLAEAKARAVAARSGDALVIGSDQVATLAGRQIGKPGDHARALEQLRTMRGRDVEFHTALCLYDPRNDTARCTDVVTRVRFRNLPDTELNAYLQMERPYDVAGSAKSEGLGIALLEAIDSDDPTALIGLPLIALTDMLRQAGVTLLGTADAASEAPEQAR</sequence>
<dbReference type="OrthoDB" id="9813694at2"/>
<dbReference type="PIRSF" id="PIRSF006305">
    <property type="entry name" value="Maf"/>
    <property type="match status" value="1"/>
</dbReference>
<keyword evidence="2 4" id="KW-0378">Hydrolase</keyword>
<keyword evidence="4" id="KW-0963">Cytoplasm</keyword>
<dbReference type="InterPro" id="IPR003697">
    <property type="entry name" value="Maf-like"/>
</dbReference>
<comment type="caution">
    <text evidence="5">The sequence shown here is derived from an EMBL/GenBank/DDBJ whole genome shotgun (WGS) entry which is preliminary data.</text>
</comment>
<comment type="caution">
    <text evidence="4">Lacks conserved residue(s) required for the propagation of feature annotation.</text>
</comment>
<dbReference type="GO" id="GO:0047429">
    <property type="term" value="F:nucleoside triphosphate diphosphatase activity"/>
    <property type="evidence" value="ECO:0007669"/>
    <property type="project" value="InterPro"/>
</dbReference>
<keyword evidence="6" id="KW-1185">Reference proteome</keyword>